<dbReference type="AlphaFoldDB" id="A0A5K3FLT6"/>
<evidence type="ECO:0000256" key="1">
    <source>
        <dbReference type="SAM" id="MobiDB-lite"/>
    </source>
</evidence>
<evidence type="ECO:0000313" key="2">
    <source>
        <dbReference type="WBParaSite" id="MCU_009620-RA"/>
    </source>
</evidence>
<accession>A0A5K3FLT6</accession>
<protein>
    <submittedName>
        <fullName evidence="2">Uncharacterized protein</fullName>
    </submittedName>
</protein>
<proteinExistence type="predicted"/>
<name>A0A5K3FLT6_MESCO</name>
<feature type="region of interest" description="Disordered" evidence="1">
    <location>
        <begin position="1"/>
        <end position="33"/>
    </location>
</feature>
<feature type="compositionally biased region" description="Polar residues" evidence="1">
    <location>
        <begin position="1"/>
        <end position="11"/>
    </location>
</feature>
<sequence length="107" mass="12469">MVIGGTPTNHPSKMHPRNRHHHHHHLRMRLNETRPQAKPICRFLEGTTETTGDGCREEWCEYSNSAARHRGIRVSCPSDTPPPTCPHNFLVQSRQRSKRSFKEKWLP</sequence>
<organism evidence="2">
    <name type="scientific">Mesocestoides corti</name>
    <name type="common">Flatworm</name>
    <dbReference type="NCBI Taxonomy" id="53468"/>
    <lineage>
        <taxon>Eukaryota</taxon>
        <taxon>Metazoa</taxon>
        <taxon>Spiralia</taxon>
        <taxon>Lophotrochozoa</taxon>
        <taxon>Platyhelminthes</taxon>
        <taxon>Cestoda</taxon>
        <taxon>Eucestoda</taxon>
        <taxon>Cyclophyllidea</taxon>
        <taxon>Mesocestoididae</taxon>
        <taxon>Mesocestoides</taxon>
    </lineage>
</organism>
<feature type="region of interest" description="Disordered" evidence="1">
    <location>
        <begin position="87"/>
        <end position="107"/>
    </location>
</feature>
<feature type="compositionally biased region" description="Basic residues" evidence="1">
    <location>
        <begin position="12"/>
        <end position="28"/>
    </location>
</feature>
<reference evidence="2" key="1">
    <citation type="submission" date="2019-11" db="UniProtKB">
        <authorList>
            <consortium name="WormBaseParasite"/>
        </authorList>
    </citation>
    <scope>IDENTIFICATION</scope>
</reference>
<dbReference type="WBParaSite" id="MCU_009620-RA">
    <property type="protein sequence ID" value="MCU_009620-RA"/>
    <property type="gene ID" value="MCU_009620"/>
</dbReference>